<accession>F8NXH4</accession>
<sequence length="71" mass="7879">MALSNLSTYFGRTSRMLKESSVKILRMEGADEPSRIPKTLFTLNSREDLQHFAMGCDADIGGLSSCHLDLD</sequence>
<organism>
    <name type="scientific">Serpula lacrymans var. lacrymans (strain S7.9)</name>
    <name type="common">Dry rot fungus</name>
    <dbReference type="NCBI Taxonomy" id="578457"/>
    <lineage>
        <taxon>Eukaryota</taxon>
        <taxon>Fungi</taxon>
        <taxon>Dikarya</taxon>
        <taxon>Basidiomycota</taxon>
        <taxon>Agaricomycotina</taxon>
        <taxon>Agaricomycetes</taxon>
        <taxon>Agaricomycetidae</taxon>
        <taxon>Boletales</taxon>
        <taxon>Coniophorineae</taxon>
        <taxon>Serpulaceae</taxon>
        <taxon>Serpula</taxon>
    </lineage>
</organism>
<dbReference type="OrthoDB" id="42561at2759"/>
<proteinExistence type="predicted"/>
<dbReference type="EMBL" id="GL945434">
    <property type="protein sequence ID" value="EGO24646.1"/>
    <property type="molecule type" value="Genomic_DNA"/>
</dbReference>
<protein>
    <submittedName>
        <fullName evidence="1">Uncharacterized protein</fullName>
    </submittedName>
</protein>
<dbReference type="KEGG" id="sla:SERLADRAFT_390226"/>
<gene>
    <name evidence="1" type="ORF">SERLADRAFT_390226</name>
</gene>
<dbReference type="HOGENOM" id="CLU_2747164_0_0_1"/>
<dbReference type="AlphaFoldDB" id="F8NXH4"/>
<name>F8NXH4_SERL9</name>
<feature type="non-terminal residue" evidence="1">
    <location>
        <position position="71"/>
    </location>
</feature>
<dbReference type="Proteomes" id="UP000008064">
    <property type="component" value="Unassembled WGS sequence"/>
</dbReference>
<dbReference type="RefSeq" id="XP_007318665.1">
    <property type="nucleotide sequence ID" value="XM_007318603.1"/>
</dbReference>
<dbReference type="GeneID" id="18811425"/>
<reference evidence="1" key="1">
    <citation type="submission" date="2011-04" db="EMBL/GenBank/DDBJ databases">
        <title>Evolution of plant cell wall degrading machinery underlies the functional diversity of forest fungi.</title>
        <authorList>
            <consortium name="US DOE Joint Genome Institute (JGI-PGF)"/>
            <person name="Eastwood D.C."/>
            <person name="Floudas D."/>
            <person name="Binder M."/>
            <person name="Majcherczyk A."/>
            <person name="Schneider P."/>
            <person name="Aerts A."/>
            <person name="Asiegbu F.O."/>
            <person name="Baker S.E."/>
            <person name="Barry K."/>
            <person name="Bendiksby M."/>
            <person name="Blumentritt M."/>
            <person name="Coutinho P.M."/>
            <person name="Cullen D."/>
            <person name="Cullen D."/>
            <person name="Gathman A."/>
            <person name="Goodell B."/>
            <person name="Henrissat B."/>
            <person name="Ihrmark K."/>
            <person name="Kauserud H."/>
            <person name="Kohler A."/>
            <person name="LaButti K."/>
            <person name="Lapidus A."/>
            <person name="Lavin J.L."/>
            <person name="Lee Y.-H."/>
            <person name="Lindquist E."/>
            <person name="Lilly W."/>
            <person name="Lucas S."/>
            <person name="Morin E."/>
            <person name="Murat C."/>
            <person name="Oguiza J.A."/>
            <person name="Park J."/>
            <person name="Pisabarro A.G."/>
            <person name="Riley R."/>
            <person name="Rosling A."/>
            <person name="Salamov A."/>
            <person name="Schmidt O."/>
            <person name="Schmutz J."/>
            <person name="Skrede I."/>
            <person name="Stenlid J."/>
            <person name="Wiebenga A."/>
            <person name="Xie X."/>
            <person name="Kues U."/>
            <person name="Hibbett D.S."/>
            <person name="Hoffmeister D."/>
            <person name="Hogberg N."/>
            <person name="Martin F."/>
            <person name="Grigoriev I.V."/>
            <person name="Watkinson S.C."/>
        </authorList>
    </citation>
    <scope>NUCLEOTIDE SEQUENCE</scope>
    <source>
        <strain evidence="1">S7.9</strain>
    </source>
</reference>
<evidence type="ECO:0000313" key="1">
    <source>
        <dbReference type="EMBL" id="EGO24646.1"/>
    </source>
</evidence>